<name>A0ABX5MC41_9BURK</name>
<evidence type="ECO:0000313" key="2">
    <source>
        <dbReference type="Proteomes" id="UP000247515"/>
    </source>
</evidence>
<dbReference type="Proteomes" id="UP000247515">
    <property type="component" value="Unassembled WGS sequence"/>
</dbReference>
<dbReference type="PANTHER" id="PTHR34309:SF10">
    <property type="entry name" value="SLR1406 PROTEIN"/>
    <property type="match status" value="1"/>
</dbReference>
<dbReference type="InterPro" id="IPR038084">
    <property type="entry name" value="PduO/GlcC-like_sf"/>
</dbReference>
<dbReference type="SUPFAM" id="SSF143744">
    <property type="entry name" value="GlcG-like"/>
    <property type="match status" value="1"/>
</dbReference>
<organism evidence="1 2">
    <name type="scientific">Paraburkholderia tropica</name>
    <dbReference type="NCBI Taxonomy" id="92647"/>
    <lineage>
        <taxon>Bacteria</taxon>
        <taxon>Pseudomonadati</taxon>
        <taxon>Pseudomonadota</taxon>
        <taxon>Betaproteobacteria</taxon>
        <taxon>Burkholderiales</taxon>
        <taxon>Burkholderiaceae</taxon>
        <taxon>Paraburkholderia</taxon>
    </lineage>
</organism>
<keyword evidence="2" id="KW-1185">Reference proteome</keyword>
<dbReference type="Pfam" id="PF03928">
    <property type="entry name" value="HbpS-like"/>
    <property type="match status" value="1"/>
</dbReference>
<dbReference type="InterPro" id="IPR052517">
    <property type="entry name" value="GlcG_carb_metab_protein"/>
</dbReference>
<comment type="caution">
    <text evidence="1">The sequence shown here is derived from an EMBL/GenBank/DDBJ whole genome shotgun (WGS) entry which is preliminary data.</text>
</comment>
<reference evidence="1 2" key="1">
    <citation type="submission" date="2018-05" db="EMBL/GenBank/DDBJ databases">
        <title>Genomic Encyclopedia of Type Strains, Phase IV (KMG-V): Genome sequencing to study the core and pangenomes of soil and plant-associated prokaryotes.</title>
        <authorList>
            <person name="Whitman W."/>
        </authorList>
    </citation>
    <scope>NUCLEOTIDE SEQUENCE [LARGE SCALE GENOMIC DNA]</scope>
    <source>
        <strain evidence="1 2">SIr-6563</strain>
    </source>
</reference>
<dbReference type="InterPro" id="IPR005624">
    <property type="entry name" value="PduO/GlcC-like"/>
</dbReference>
<dbReference type="Gene3D" id="3.30.450.150">
    <property type="entry name" value="Haem-degrading domain"/>
    <property type="match status" value="1"/>
</dbReference>
<gene>
    <name evidence="1" type="ORF">C7400_14918</name>
</gene>
<dbReference type="RefSeq" id="WP_110330028.1">
    <property type="nucleotide sequence ID" value="NZ_JACHWC010000031.1"/>
</dbReference>
<dbReference type="EMBL" id="QJJV01000049">
    <property type="protein sequence ID" value="PXX03467.1"/>
    <property type="molecule type" value="Genomic_DNA"/>
</dbReference>
<sequence>MDSLTLDQAKRVVDTALAAARRESFRPMAVVVLDEAGQLKTMAREDGATPLRVDIAHGKAAAAFGMGVASRTLHERASANPVFFSAIAPAAGGKFIPQTGAVVIASTNGRVIGAIGASGGTGDEDEAICIEGLRHAGLAYR</sequence>
<protein>
    <submittedName>
        <fullName evidence="1">Uncharacterized protein GlcG (DUF336 family)</fullName>
    </submittedName>
</protein>
<accession>A0ABX5MC41</accession>
<evidence type="ECO:0000313" key="1">
    <source>
        <dbReference type="EMBL" id="PXX03467.1"/>
    </source>
</evidence>
<dbReference type="PANTHER" id="PTHR34309">
    <property type="entry name" value="SLR1406 PROTEIN"/>
    <property type="match status" value="1"/>
</dbReference>
<proteinExistence type="predicted"/>